<dbReference type="InterPro" id="IPR007751">
    <property type="entry name" value="DUF676_lipase-like"/>
</dbReference>
<feature type="region of interest" description="Disordered" evidence="2">
    <location>
        <begin position="1"/>
        <end position="118"/>
    </location>
</feature>
<dbReference type="InterPro" id="IPR029058">
    <property type="entry name" value="AB_hydrolase_fold"/>
</dbReference>
<evidence type="ECO:0000259" key="3">
    <source>
        <dbReference type="Pfam" id="PF05057"/>
    </source>
</evidence>
<evidence type="ECO:0000256" key="1">
    <source>
        <dbReference type="ARBA" id="ARBA00007949"/>
    </source>
</evidence>
<dbReference type="InterPro" id="IPR044294">
    <property type="entry name" value="Lipase-like"/>
</dbReference>
<name>V9IK81_APICE</name>
<feature type="region of interest" description="Disordered" evidence="2">
    <location>
        <begin position="134"/>
        <end position="166"/>
    </location>
</feature>
<sequence>MPIRDSKDSLSNNLPVIPNPLSPPSSRPSSPTTSSSSSNLTSECSGWVSSGDTSSSEQRRNAKLSSEQLRQKLSRIVPRKERPPPTKESVEEHSYEEVRLPPPKMFQDEPPPPEEFRDPPAIIDNPLYHVYETVKPVRSPKQTKTAPCSPQKNRERERERESRDPPYGARDICLDCYQEGKEMLQSTQDEAINFKKCKEEFKRQMSFSGKIYSDYPTLASTMPYFHISNEYRLFSPEGAHLIICVHGLDGNPADLRLVKTYLELSLPGAHLDFLMSERNQGDTFSDFDTMTDRLVAEILHHIETSGLNPTKVSFIGHSLGTIIIRSALTRPQLRPLLPRLHTFLSLSGPHLGTLYNTSGLVNAGMWFMQKLKKSGSLLQLAMKDASDVRRSFMFRLSQKSNLEKFKHVLLCGSAQDRYVPLHSARIELCKAAVRDSTDQGAAYREMVHNILYPVMSSSGVSLVRYDVHHALPATANALIGRAAHIAVLDSELFIEKFLLVAGLKYFR</sequence>
<dbReference type="FunFam" id="3.40.50.1820:FF:000004">
    <property type="entry name" value="Protein FAM135A isoform a"/>
    <property type="match status" value="1"/>
</dbReference>
<dbReference type="SUPFAM" id="SSF53474">
    <property type="entry name" value="alpha/beta-Hydrolases"/>
    <property type="match status" value="1"/>
</dbReference>
<dbReference type="Gene3D" id="3.40.50.1820">
    <property type="entry name" value="alpha/beta hydrolase"/>
    <property type="match status" value="1"/>
</dbReference>
<dbReference type="Pfam" id="PF05057">
    <property type="entry name" value="DUF676"/>
    <property type="match status" value="1"/>
</dbReference>
<evidence type="ECO:0000313" key="4">
    <source>
        <dbReference type="EMBL" id="AEY61465.1"/>
    </source>
</evidence>
<feature type="compositionally biased region" description="Basic and acidic residues" evidence="2">
    <location>
        <begin position="78"/>
        <end position="99"/>
    </location>
</feature>
<evidence type="ECO:0000256" key="2">
    <source>
        <dbReference type="SAM" id="MobiDB-lite"/>
    </source>
</evidence>
<proteinExistence type="evidence at transcript level"/>
<dbReference type="PANTHER" id="PTHR12482:SF5">
    <property type="entry name" value="DUF676 DOMAIN-CONTAINING PROTEIN"/>
    <property type="match status" value="1"/>
</dbReference>
<protein>
    <recommendedName>
        <fullName evidence="3">DUF676 domain-containing protein</fullName>
    </recommendedName>
</protein>
<reference evidence="4" key="1">
    <citation type="submission" date="2011-11" db="EMBL/GenBank/DDBJ databases">
        <title>Decoding the brain transcriptome of the Eastern honeybee (Apis cerana) based on pyrosequencing.</title>
        <authorList>
            <person name="Sun L."/>
            <person name="Zheng H."/>
            <person name="Wang Y."/>
            <person name="Xie X."/>
            <person name="Zhu Y."/>
            <person name="Gu W."/>
            <person name="Wang S."/>
        </authorList>
    </citation>
    <scope>NUCLEOTIDE SEQUENCE</scope>
    <source>
        <tissue evidence="4">Brain</tissue>
    </source>
</reference>
<comment type="similarity">
    <text evidence="1">Belongs to the FAM135 family.</text>
</comment>
<feature type="compositionally biased region" description="Low complexity" evidence="2">
    <location>
        <begin position="27"/>
        <end position="56"/>
    </location>
</feature>
<feature type="compositionally biased region" description="Polar residues" evidence="2">
    <location>
        <begin position="140"/>
        <end position="151"/>
    </location>
</feature>
<accession>V9IK81</accession>
<feature type="domain" description="DUF676" evidence="3">
    <location>
        <begin position="237"/>
        <end position="429"/>
    </location>
</feature>
<dbReference type="AlphaFoldDB" id="V9IK81"/>
<organism evidence="4">
    <name type="scientific">Apis cerana</name>
    <name type="common">Indian honeybee</name>
    <dbReference type="NCBI Taxonomy" id="7461"/>
    <lineage>
        <taxon>Eukaryota</taxon>
        <taxon>Metazoa</taxon>
        <taxon>Ecdysozoa</taxon>
        <taxon>Arthropoda</taxon>
        <taxon>Hexapoda</taxon>
        <taxon>Insecta</taxon>
        <taxon>Pterygota</taxon>
        <taxon>Neoptera</taxon>
        <taxon>Endopterygota</taxon>
        <taxon>Hymenoptera</taxon>
        <taxon>Apocrita</taxon>
        <taxon>Aculeata</taxon>
        <taxon>Apoidea</taxon>
        <taxon>Anthophila</taxon>
        <taxon>Apidae</taxon>
        <taxon>Apis</taxon>
    </lineage>
</organism>
<dbReference type="PANTHER" id="PTHR12482">
    <property type="entry name" value="LIPASE ROG1-RELATED-RELATED"/>
    <property type="match status" value="1"/>
</dbReference>
<feature type="compositionally biased region" description="Pro residues" evidence="2">
    <location>
        <begin position="17"/>
        <end position="26"/>
    </location>
</feature>
<dbReference type="EMBL" id="JR051265">
    <property type="protein sequence ID" value="AEY61465.1"/>
    <property type="molecule type" value="mRNA"/>
</dbReference>
<gene>
    <name evidence="4" type="ORF">ACCB12486</name>
</gene>
<feature type="compositionally biased region" description="Basic and acidic residues" evidence="2">
    <location>
        <begin position="152"/>
        <end position="164"/>
    </location>
</feature>